<accession>A0A0F9CHS8</accession>
<proteinExistence type="predicted"/>
<dbReference type="AlphaFoldDB" id="A0A0F9CHS8"/>
<reference evidence="1" key="1">
    <citation type="journal article" date="2015" name="Nature">
        <title>Complex archaea that bridge the gap between prokaryotes and eukaryotes.</title>
        <authorList>
            <person name="Spang A."/>
            <person name="Saw J.H."/>
            <person name="Jorgensen S.L."/>
            <person name="Zaremba-Niedzwiedzka K."/>
            <person name="Martijn J."/>
            <person name="Lind A.E."/>
            <person name="van Eijk R."/>
            <person name="Schleper C."/>
            <person name="Guy L."/>
            <person name="Ettema T.J."/>
        </authorList>
    </citation>
    <scope>NUCLEOTIDE SEQUENCE</scope>
</reference>
<evidence type="ECO:0000313" key="1">
    <source>
        <dbReference type="EMBL" id="KKL48848.1"/>
    </source>
</evidence>
<dbReference type="EMBL" id="LAZR01033173">
    <property type="protein sequence ID" value="KKL48848.1"/>
    <property type="molecule type" value="Genomic_DNA"/>
</dbReference>
<comment type="caution">
    <text evidence="1">The sequence shown here is derived from an EMBL/GenBank/DDBJ whole genome shotgun (WGS) entry which is preliminary data.</text>
</comment>
<gene>
    <name evidence="1" type="ORF">LCGC14_2321420</name>
</gene>
<sequence length="66" mass="7384">MEATRFTVRVHIHADADVGPSIGKYEQSDIDVAIEDLRSQATKALEGCEAFKRLRRLSLSARVEIL</sequence>
<name>A0A0F9CHS8_9ZZZZ</name>
<protein>
    <submittedName>
        <fullName evidence="1">Uncharacterized protein</fullName>
    </submittedName>
</protein>
<organism evidence="1">
    <name type="scientific">marine sediment metagenome</name>
    <dbReference type="NCBI Taxonomy" id="412755"/>
    <lineage>
        <taxon>unclassified sequences</taxon>
        <taxon>metagenomes</taxon>
        <taxon>ecological metagenomes</taxon>
    </lineage>
</organism>